<gene>
    <name evidence="1" type="ORF">CLW00_11240</name>
</gene>
<dbReference type="Gene3D" id="1.25.40.390">
    <property type="match status" value="1"/>
</dbReference>
<dbReference type="Pfam" id="PF12771">
    <property type="entry name" value="SusD-like_2"/>
    <property type="match status" value="1"/>
</dbReference>
<dbReference type="EMBL" id="PVTR01000012">
    <property type="protein sequence ID" value="PRY85459.1"/>
    <property type="molecule type" value="Genomic_DNA"/>
</dbReference>
<dbReference type="AlphaFoldDB" id="A0A2T0WFH9"/>
<dbReference type="Proteomes" id="UP000238157">
    <property type="component" value="Unassembled WGS sequence"/>
</dbReference>
<name>A0A2T0WFH9_9BACT</name>
<comment type="caution">
    <text evidence="1">The sequence shown here is derived from an EMBL/GenBank/DDBJ whole genome shotgun (WGS) entry which is preliminary data.</text>
</comment>
<sequence>MFEEFPNNPNVAGENDPVPPAFLLRQVLFNISRGADVAEEPLQYLSRLNQFTTGLTFPLYGGSNQYNWTDTGNSYPWLRNIIQLEKNASDALGNDRNGYLTISKFLRAYTFVWLTQRVGDIPMKEAGLGLEILNPSFDSQEEIYKAVFDLLDEANNELTAIIADATSAPIEGDIFYNGDMRKWRKAVNSYKLRLLISLSKRADDTPSLAIKQKFNEILNNPSRFPVYENLDDNMNFVYIPVFNRYPTQFMLLYPNETTVSETVLELMTRNEDPRTFIAATPTPFAMHVEGRTIGDFAAYKGADNSKAQNDLFSESQGNEGKYSYINYIRYLQGPDVIPEPYIMIGYSEMCFNIAEAINRGWVSGDAENWYQKGVVASLDFYGLSQGATITVGDVNGAPYGDVTVDVNSFLSNVKYKGNNAEGLNQILEQKYVSFWQNSGWEPFYQFRRTGIPQFREGEGTNAERRIPRRWQYPVREVDNNRENATQAIQRQFGGNDNVFADMWLLK</sequence>
<keyword evidence="2" id="KW-1185">Reference proteome</keyword>
<accession>A0A2T0WFH9</accession>
<reference evidence="1 2" key="1">
    <citation type="submission" date="2018-03" db="EMBL/GenBank/DDBJ databases">
        <title>Genomic Encyclopedia of Archaeal and Bacterial Type Strains, Phase II (KMG-II): from individual species to whole genera.</title>
        <authorList>
            <person name="Goeker M."/>
        </authorList>
    </citation>
    <scope>NUCLEOTIDE SEQUENCE [LARGE SCALE GENOMIC DNA]</scope>
    <source>
        <strain evidence="1 2">DSM 27929</strain>
    </source>
</reference>
<evidence type="ECO:0000313" key="1">
    <source>
        <dbReference type="EMBL" id="PRY85459.1"/>
    </source>
</evidence>
<evidence type="ECO:0000313" key="2">
    <source>
        <dbReference type="Proteomes" id="UP000238157"/>
    </source>
</evidence>
<protein>
    <submittedName>
        <fullName evidence="1">SusD-like starch-binding protein associating with outer membrane</fullName>
    </submittedName>
</protein>
<proteinExistence type="predicted"/>
<organism evidence="1 2">
    <name type="scientific">Mongoliibacter ruber</name>
    <dbReference type="NCBI Taxonomy" id="1750599"/>
    <lineage>
        <taxon>Bacteria</taxon>
        <taxon>Pseudomonadati</taxon>
        <taxon>Bacteroidota</taxon>
        <taxon>Cytophagia</taxon>
        <taxon>Cytophagales</taxon>
        <taxon>Cyclobacteriaceae</taxon>
        <taxon>Mongoliibacter</taxon>
    </lineage>
</organism>
<dbReference type="SUPFAM" id="SSF48452">
    <property type="entry name" value="TPR-like"/>
    <property type="match status" value="1"/>
</dbReference>
<dbReference type="InterPro" id="IPR041662">
    <property type="entry name" value="SusD-like_2"/>
</dbReference>
<dbReference type="InterPro" id="IPR011990">
    <property type="entry name" value="TPR-like_helical_dom_sf"/>
</dbReference>